<dbReference type="Gene3D" id="3.40.50.10610">
    <property type="entry name" value="ABC-type transport auxiliary lipoprotein component"/>
    <property type="match status" value="1"/>
</dbReference>
<proteinExistence type="predicted"/>
<dbReference type="EMBL" id="NEVR01000001">
    <property type="protein sequence ID" value="OZI68225.1"/>
    <property type="molecule type" value="Genomic_DNA"/>
</dbReference>
<evidence type="ECO:0000259" key="1">
    <source>
        <dbReference type="Pfam" id="PF03886"/>
    </source>
</evidence>
<protein>
    <recommendedName>
        <fullName evidence="1">ABC-type transport auxiliary lipoprotein component domain-containing protein</fullName>
    </recommendedName>
</protein>
<sequence>MMPMTPRTLTRCAPLVLAAILLAGCSVGRVGTPPGLFDLGPSADTAAVSPLPPRVPIQLAYTASPVLYESGVIWRVGESASPKSYATYRWTQPPATLVRERLIDRLSLEGAVMVESAVPAAVQLQVSLVRFEQVFAADGQRSEGRIVLQAVAIQDRKVLGQTRVARAVPAPTQDAPGGVQALRQATDAAADELAGWLARTLPPPAPPRGG</sequence>
<accession>A0ABX4F387</accession>
<keyword evidence="3" id="KW-1185">Reference proteome</keyword>
<dbReference type="Pfam" id="PF03886">
    <property type="entry name" value="ABC_trans_aux"/>
    <property type="match status" value="1"/>
</dbReference>
<dbReference type="Proteomes" id="UP000216354">
    <property type="component" value="Unassembled WGS sequence"/>
</dbReference>
<evidence type="ECO:0000313" key="2">
    <source>
        <dbReference type="EMBL" id="OZI68225.1"/>
    </source>
</evidence>
<name>A0ABX4F387_9BORD</name>
<comment type="caution">
    <text evidence="2">The sequence shown here is derived from an EMBL/GenBank/DDBJ whole genome shotgun (WGS) entry which is preliminary data.</text>
</comment>
<organism evidence="2 3">
    <name type="scientific">Bordetella genomosp. 1</name>
    <dbReference type="NCBI Taxonomy" id="1395607"/>
    <lineage>
        <taxon>Bacteria</taxon>
        <taxon>Pseudomonadati</taxon>
        <taxon>Pseudomonadota</taxon>
        <taxon>Betaproteobacteria</taxon>
        <taxon>Burkholderiales</taxon>
        <taxon>Alcaligenaceae</taxon>
        <taxon>Bordetella</taxon>
    </lineage>
</organism>
<evidence type="ECO:0000313" key="3">
    <source>
        <dbReference type="Proteomes" id="UP000216354"/>
    </source>
</evidence>
<gene>
    <name evidence="2" type="ORF">CAL27_01775</name>
</gene>
<dbReference type="InterPro" id="IPR005586">
    <property type="entry name" value="ABC_trans_aux"/>
</dbReference>
<dbReference type="PROSITE" id="PS51257">
    <property type="entry name" value="PROKAR_LIPOPROTEIN"/>
    <property type="match status" value="1"/>
</dbReference>
<reference evidence="2 3" key="1">
    <citation type="submission" date="2017-05" db="EMBL/GenBank/DDBJ databases">
        <title>Complete and WGS of Bordetella genogroups.</title>
        <authorList>
            <person name="Spilker T."/>
            <person name="Lipuma J."/>
        </authorList>
    </citation>
    <scope>NUCLEOTIDE SEQUENCE [LARGE SCALE GENOMIC DNA]</scope>
    <source>
        <strain evidence="2 3">AU9795</strain>
    </source>
</reference>
<dbReference type="SUPFAM" id="SSF159594">
    <property type="entry name" value="XCC0632-like"/>
    <property type="match status" value="1"/>
</dbReference>
<feature type="domain" description="ABC-type transport auxiliary lipoprotein component" evidence="1">
    <location>
        <begin position="39"/>
        <end position="194"/>
    </location>
</feature>